<dbReference type="NCBIfam" id="NF033527">
    <property type="entry name" value="transpos_Tn3"/>
    <property type="match status" value="1"/>
</dbReference>
<dbReference type="GO" id="GO:0004803">
    <property type="term" value="F:transposase activity"/>
    <property type="evidence" value="ECO:0007669"/>
    <property type="project" value="InterPro"/>
</dbReference>
<dbReference type="InterPro" id="IPR002513">
    <property type="entry name" value="Tn3_Tnp_DDE_dom"/>
</dbReference>
<protein>
    <submittedName>
        <fullName evidence="7">TnpA family transposase</fullName>
    </submittedName>
</protein>
<evidence type="ECO:0000313" key="8">
    <source>
        <dbReference type="Proteomes" id="UP000541352"/>
    </source>
</evidence>
<reference evidence="7 8" key="1">
    <citation type="submission" date="2020-08" db="EMBL/GenBank/DDBJ databases">
        <title>Genomic Encyclopedia of Type Strains, Phase IV (KMG-IV): sequencing the most valuable type-strain genomes for metagenomic binning, comparative biology and taxonomic classification.</title>
        <authorList>
            <person name="Goeker M."/>
        </authorList>
    </citation>
    <scope>NUCLEOTIDE SEQUENCE [LARGE SCALE GENOMIC DNA]</scope>
    <source>
        <strain evidence="7 8">DSM 17976</strain>
    </source>
</reference>
<keyword evidence="2" id="KW-0815">Transposition</keyword>
<evidence type="ECO:0000256" key="4">
    <source>
        <dbReference type="ARBA" id="ARBA00023172"/>
    </source>
</evidence>
<feature type="domain" description="Tn3 transposase DDE" evidence="5">
    <location>
        <begin position="584"/>
        <end position="973"/>
    </location>
</feature>
<comment type="caution">
    <text evidence="7">The sequence shown here is derived from an EMBL/GenBank/DDBJ whole genome shotgun (WGS) entry which is preliminary data.</text>
</comment>
<dbReference type="Pfam" id="PF01526">
    <property type="entry name" value="DDE_Tnp_Tn3"/>
    <property type="match status" value="1"/>
</dbReference>
<evidence type="ECO:0000256" key="3">
    <source>
        <dbReference type="ARBA" id="ARBA00023125"/>
    </source>
</evidence>
<name>A0A7W6ETX0_9BACT</name>
<dbReference type="Pfam" id="PF13700">
    <property type="entry name" value="DUF4158"/>
    <property type="match status" value="1"/>
</dbReference>
<evidence type="ECO:0000256" key="2">
    <source>
        <dbReference type="ARBA" id="ARBA00022578"/>
    </source>
</evidence>
<organism evidence="7 8">
    <name type="scientific">Runella defluvii</name>
    <dbReference type="NCBI Taxonomy" id="370973"/>
    <lineage>
        <taxon>Bacteria</taxon>
        <taxon>Pseudomonadati</taxon>
        <taxon>Bacteroidota</taxon>
        <taxon>Cytophagia</taxon>
        <taxon>Cytophagales</taxon>
        <taxon>Spirosomataceae</taxon>
        <taxon>Runella</taxon>
    </lineage>
</organism>
<evidence type="ECO:0000313" key="7">
    <source>
        <dbReference type="EMBL" id="MBB3842325.1"/>
    </source>
</evidence>
<feature type="domain" description="DUF4158" evidence="6">
    <location>
        <begin position="5"/>
        <end position="173"/>
    </location>
</feature>
<sequence>MPATFLTTAERDQYIQIPDLDERDLQQGFYLTQPDLIFIQSFHGATNRLAIGIQLCLMRYFGFLYDGWKNQIPDKMVSFVSHQLESGNNAPTTADLINYGNRAMTRSFHFQQLLRYLNFRKWQPMDEPMFEKWLILQGMEHDNERYLLNKLCQKLHQDKILRPSIGTLERIIGGIDELLHTETYQRLSFLWQPELFNQLDNLLQTPETGKLTHHRWLCMVPTVNTPKSFRQILDKIIFLKNIKVDSWDLSVIPSNRKKRLANIVRNNSNQYLQRIKPQRRFPLLVCFLWETLLDTTDTVLAMYHDFWTQALSDAKKSLEAYQLGVIKSQTQAVKTLTKTVEMVVDDTIENQYLRSKIFENLSKETIQEALHIVLKITKPAHQTPLFFLLKTYARFKQFTPYLLRILDFKVAFSKDNFEDGLELVTELQNGTKRKLPESVPTHFITQSWQKVVIIDKMLQAPAYELCVLSVLNDRLQSGDVFVELSRKYADFNSFLIPKTRWQAASPEICLPFGGLDMVKRIDEKVLELTNLLGPLVILLSQGTEIRLEDGILVVPPLEAENLPESVKDLQEQINKRLPRVGLVEMIREVDTWVDYAKELREELLPRNPEHDALRFAALLSNACNLTLADLARSSDLDYHSLWWVANNYFSDENLKRANDLLVNFHHGQWISAYWGDGTLSSSDGQRFATSGKIRNAQALPKYFGYGKGITFYTHTSDQYSQYGTKVISSTERDAPYVLDEILTNETELTIIEHTTDTHGYSDLIFAFFDLVNKRFAPRLRDIKNQRLCKIKTDKENPAEIQYPQLKFTATVNIDYLKKHADELKRVAASVLTGTVTASLLINKLQSYPRQNNLMYVLQSYGQLVKTIFICKYLLQLPLRHRINTQLNKGEQLHNLRVYLWFGGDGTIRKKQEKEQQITARCLNLLTNIVMVWNTVYIQEILKQLQKEGYEVHEKDLVHISPAPFEHINRLGKYGFKDEIRLQENGLRALRQPPEKR</sequence>
<dbReference type="RefSeq" id="WP_084332169.1">
    <property type="nucleotide sequence ID" value="NZ_JACIBY010000034.1"/>
</dbReference>
<keyword evidence="4" id="KW-0233">DNA recombination</keyword>
<evidence type="ECO:0000259" key="5">
    <source>
        <dbReference type="Pfam" id="PF01526"/>
    </source>
</evidence>
<evidence type="ECO:0000259" key="6">
    <source>
        <dbReference type="Pfam" id="PF13700"/>
    </source>
</evidence>
<dbReference type="InterPro" id="IPR025296">
    <property type="entry name" value="DUF4158"/>
</dbReference>
<keyword evidence="8" id="KW-1185">Reference proteome</keyword>
<dbReference type="GO" id="GO:0003677">
    <property type="term" value="F:DNA binding"/>
    <property type="evidence" value="ECO:0007669"/>
    <property type="project" value="UniProtKB-KW"/>
</dbReference>
<accession>A0A7W6ETX0</accession>
<gene>
    <name evidence="7" type="ORF">FHS57_006356</name>
</gene>
<dbReference type="AlphaFoldDB" id="A0A7W6ETX0"/>
<proteinExistence type="inferred from homology"/>
<dbReference type="Proteomes" id="UP000541352">
    <property type="component" value="Unassembled WGS sequence"/>
</dbReference>
<dbReference type="GO" id="GO:0006313">
    <property type="term" value="P:DNA transposition"/>
    <property type="evidence" value="ECO:0007669"/>
    <property type="project" value="InterPro"/>
</dbReference>
<keyword evidence="3" id="KW-0238">DNA-binding</keyword>
<comment type="similarity">
    <text evidence="1">Belongs to the transposase 7 family.</text>
</comment>
<dbReference type="EMBL" id="JACIBY010000034">
    <property type="protein sequence ID" value="MBB3842325.1"/>
    <property type="molecule type" value="Genomic_DNA"/>
</dbReference>
<evidence type="ECO:0000256" key="1">
    <source>
        <dbReference type="ARBA" id="ARBA00009402"/>
    </source>
</evidence>
<dbReference type="InterPro" id="IPR047653">
    <property type="entry name" value="Tn3-like_transpos"/>
</dbReference>